<sequence length="262" mass="27502">MTSQLGALDELVELVEQEHDTPTSGVLRALNTKPTMGFDDVLVAPWSTRDALRGVWAAALREPLTPDLGVLLRTYMPHLEALHYEGEPGRRGCDGVAAAAARRLAGMQNSRVARRRACPAHTAPAPTPADLALVLELVAACEQAPGSFRLRLLRLELAPEVAGLTLTIRGGGGCGGGGGAEGPGLAPQAAVGVGLRLSADRAWGDEAAARLRAALPAFRRLQVLLLRGATPRQEAALAQVRRRGGVLGRIHAAAGSRTWKLP</sequence>
<evidence type="ECO:0000313" key="2">
    <source>
        <dbReference type="Proteomes" id="UP000054498"/>
    </source>
</evidence>
<organism evidence="1 2">
    <name type="scientific">Monoraphidium neglectum</name>
    <dbReference type="NCBI Taxonomy" id="145388"/>
    <lineage>
        <taxon>Eukaryota</taxon>
        <taxon>Viridiplantae</taxon>
        <taxon>Chlorophyta</taxon>
        <taxon>core chlorophytes</taxon>
        <taxon>Chlorophyceae</taxon>
        <taxon>CS clade</taxon>
        <taxon>Sphaeropleales</taxon>
        <taxon>Selenastraceae</taxon>
        <taxon>Monoraphidium</taxon>
    </lineage>
</organism>
<dbReference type="RefSeq" id="XP_013891528.1">
    <property type="nucleotide sequence ID" value="XM_014036074.1"/>
</dbReference>
<keyword evidence="2" id="KW-1185">Reference proteome</keyword>
<accession>A0A0D2K8R5</accession>
<reference evidence="1 2" key="1">
    <citation type="journal article" date="2013" name="BMC Genomics">
        <title>Reconstruction of the lipid metabolism for the microalga Monoraphidium neglectum from its genome sequence reveals characteristics suitable for biofuel production.</title>
        <authorList>
            <person name="Bogen C."/>
            <person name="Al-Dilaimi A."/>
            <person name="Albersmeier A."/>
            <person name="Wichmann J."/>
            <person name="Grundmann M."/>
            <person name="Rupp O."/>
            <person name="Lauersen K.J."/>
            <person name="Blifernez-Klassen O."/>
            <person name="Kalinowski J."/>
            <person name="Goesmann A."/>
            <person name="Mussgnug J.H."/>
            <person name="Kruse O."/>
        </authorList>
    </citation>
    <scope>NUCLEOTIDE SEQUENCE [LARGE SCALE GENOMIC DNA]</scope>
    <source>
        <strain evidence="1 2">SAG 48.87</strain>
    </source>
</reference>
<dbReference type="OrthoDB" id="10689417at2759"/>
<protein>
    <submittedName>
        <fullName evidence="1">Uncharacterized protein</fullName>
    </submittedName>
</protein>
<dbReference type="Proteomes" id="UP000054498">
    <property type="component" value="Unassembled WGS sequence"/>
</dbReference>
<dbReference type="EMBL" id="KK105559">
    <property type="protein sequence ID" value="KIY92508.1"/>
    <property type="molecule type" value="Genomic_DNA"/>
</dbReference>
<dbReference type="AlphaFoldDB" id="A0A0D2K8R5"/>
<dbReference type="KEGG" id="mng:MNEG_15456"/>
<name>A0A0D2K8R5_9CHLO</name>
<proteinExistence type="predicted"/>
<dbReference type="GeneID" id="25733119"/>
<evidence type="ECO:0000313" key="1">
    <source>
        <dbReference type="EMBL" id="KIY92508.1"/>
    </source>
</evidence>
<gene>
    <name evidence="1" type="ORF">MNEG_15456</name>
</gene>